<feature type="transmembrane region" description="Helical" evidence="11">
    <location>
        <begin position="356"/>
        <end position="375"/>
    </location>
</feature>
<accession>A0A9P3GJS8</accession>
<dbReference type="SUPFAM" id="SSF103481">
    <property type="entry name" value="Multidrug resistance efflux transporter EmrE"/>
    <property type="match status" value="1"/>
</dbReference>
<evidence type="ECO:0000256" key="9">
    <source>
        <dbReference type="ARBA" id="ARBA00041103"/>
    </source>
</evidence>
<feature type="transmembrane region" description="Helical" evidence="11">
    <location>
        <begin position="219"/>
        <end position="235"/>
    </location>
</feature>
<keyword evidence="6" id="KW-0256">Endoplasmic reticulum</keyword>
<evidence type="ECO:0000313" key="13">
    <source>
        <dbReference type="Proteomes" id="UP000703269"/>
    </source>
</evidence>
<sequence>MSFIRLGLCVIGVYSMFLIWAIAQERLSVPFESIVDGSKEKFKSPLFMGTCQSAMSSISAILYLLFRRKSGQSLTQLLGLDVSPASSAADGAKANGDAKTNGDAKANGHAHAKHPDLRYSTKSLLLRYFQCAVFITSAAPFGFAALSYITYPAMVLGKSCKLVPVMIMNVLLYRRKFAAHKYLVVAMVTLGITMFMGFGKEKPSKSKASDSPLSMSTQLIGISYLLINLAIDGATNSTQDEIFSRFRVSGQQMMFWINLFCTLLTSLISVLPLPYIPVLHPSHSRTELEGALTFIHEHPSVIVPLAQFAVTGALGQLFIFETLQHFGSLTLVTITLTRKLFTMLLSVVVYNHKLMPGQWAGAAVVFAGISVEAWVKRRDVHAKRVIQEKEKAKIKSL</sequence>
<evidence type="ECO:0000256" key="6">
    <source>
        <dbReference type="ARBA" id="ARBA00022824"/>
    </source>
</evidence>
<comment type="subcellular location">
    <subcellularLocation>
        <location evidence="1">Endoplasmic reticulum membrane</location>
        <topology evidence="1">Multi-pass membrane protein</topology>
    </subcellularLocation>
</comment>
<dbReference type="Pfam" id="PF08449">
    <property type="entry name" value="UAA"/>
    <property type="match status" value="1"/>
</dbReference>
<keyword evidence="8 11" id="KW-0472">Membrane</keyword>
<dbReference type="GO" id="GO:0005459">
    <property type="term" value="F:UDP-galactose transmembrane transporter activity"/>
    <property type="evidence" value="ECO:0007669"/>
    <property type="project" value="TreeGrafter"/>
</dbReference>
<dbReference type="GO" id="GO:0005460">
    <property type="term" value="F:UDP-glucose transmembrane transporter activity"/>
    <property type="evidence" value="ECO:0007669"/>
    <property type="project" value="TreeGrafter"/>
</dbReference>
<dbReference type="Proteomes" id="UP000703269">
    <property type="component" value="Unassembled WGS sequence"/>
</dbReference>
<keyword evidence="5 11" id="KW-0812">Transmembrane</keyword>
<dbReference type="InterPro" id="IPR013657">
    <property type="entry name" value="SCL35B1-4/HUT1"/>
</dbReference>
<feature type="transmembrane region" description="Helical" evidence="11">
    <location>
        <begin position="128"/>
        <end position="149"/>
    </location>
</feature>
<feature type="transmembrane region" description="Helical" evidence="11">
    <location>
        <begin position="155"/>
        <end position="173"/>
    </location>
</feature>
<comment type="similarity">
    <text evidence="2">Belongs to the nucleotide-sugar transporter family. SLC35B subfamily.</text>
</comment>
<keyword evidence="3" id="KW-0813">Transport</keyword>
<evidence type="ECO:0000256" key="11">
    <source>
        <dbReference type="SAM" id="Phobius"/>
    </source>
</evidence>
<evidence type="ECO:0000256" key="2">
    <source>
        <dbReference type="ARBA" id="ARBA00010694"/>
    </source>
</evidence>
<name>A0A9P3GJS8_9APHY</name>
<proteinExistence type="inferred from homology"/>
<feature type="transmembrane region" description="Helical" evidence="11">
    <location>
        <begin position="255"/>
        <end position="276"/>
    </location>
</feature>
<reference evidence="12 13" key="1">
    <citation type="submission" date="2021-08" db="EMBL/GenBank/DDBJ databases">
        <title>Draft Genome Sequence of Phanerochaete sordida strain YK-624.</title>
        <authorList>
            <person name="Mori T."/>
            <person name="Dohra H."/>
            <person name="Suzuki T."/>
            <person name="Kawagishi H."/>
            <person name="Hirai H."/>
        </authorList>
    </citation>
    <scope>NUCLEOTIDE SEQUENCE [LARGE SCALE GENOMIC DNA]</scope>
    <source>
        <strain evidence="12 13">YK-624</strain>
    </source>
</reference>
<evidence type="ECO:0000256" key="7">
    <source>
        <dbReference type="ARBA" id="ARBA00022989"/>
    </source>
</evidence>
<evidence type="ECO:0000256" key="8">
    <source>
        <dbReference type="ARBA" id="ARBA00023136"/>
    </source>
</evidence>
<dbReference type="PANTHER" id="PTHR10778">
    <property type="entry name" value="SOLUTE CARRIER FAMILY 35 MEMBER B"/>
    <property type="match status" value="1"/>
</dbReference>
<evidence type="ECO:0000256" key="10">
    <source>
        <dbReference type="SAM" id="MobiDB-lite"/>
    </source>
</evidence>
<evidence type="ECO:0000256" key="3">
    <source>
        <dbReference type="ARBA" id="ARBA00022448"/>
    </source>
</evidence>
<keyword evidence="4" id="KW-0762">Sugar transport</keyword>
<keyword evidence="13" id="KW-1185">Reference proteome</keyword>
<keyword evidence="7 11" id="KW-1133">Transmembrane helix</keyword>
<evidence type="ECO:0000256" key="1">
    <source>
        <dbReference type="ARBA" id="ARBA00004477"/>
    </source>
</evidence>
<evidence type="ECO:0000256" key="5">
    <source>
        <dbReference type="ARBA" id="ARBA00022692"/>
    </source>
</evidence>
<dbReference type="EMBL" id="BPQB01000068">
    <property type="protein sequence ID" value="GJE97203.1"/>
    <property type="molecule type" value="Genomic_DNA"/>
</dbReference>
<evidence type="ECO:0000313" key="12">
    <source>
        <dbReference type="EMBL" id="GJE97203.1"/>
    </source>
</evidence>
<dbReference type="OrthoDB" id="1601at2759"/>
<dbReference type="GO" id="GO:0005789">
    <property type="term" value="C:endoplasmic reticulum membrane"/>
    <property type="evidence" value="ECO:0007669"/>
    <property type="project" value="UniProtKB-SubCell"/>
</dbReference>
<dbReference type="GO" id="GO:0000139">
    <property type="term" value="C:Golgi membrane"/>
    <property type="evidence" value="ECO:0007669"/>
    <property type="project" value="TreeGrafter"/>
</dbReference>
<feature type="transmembrane region" description="Helical" evidence="11">
    <location>
        <begin position="301"/>
        <end position="319"/>
    </location>
</feature>
<feature type="transmembrane region" description="Helical" evidence="11">
    <location>
        <begin position="47"/>
        <end position="66"/>
    </location>
</feature>
<protein>
    <recommendedName>
        <fullName evidence="9">UDP-galactose transporter homolog 1</fullName>
    </recommendedName>
</protein>
<feature type="transmembrane region" description="Helical" evidence="11">
    <location>
        <begin position="326"/>
        <end position="350"/>
    </location>
</feature>
<dbReference type="AlphaFoldDB" id="A0A9P3GJS8"/>
<feature type="region of interest" description="Disordered" evidence="10">
    <location>
        <begin position="91"/>
        <end position="111"/>
    </location>
</feature>
<feature type="transmembrane region" description="Helical" evidence="11">
    <location>
        <begin position="182"/>
        <end position="199"/>
    </location>
</feature>
<dbReference type="PANTHER" id="PTHR10778:SF10">
    <property type="entry name" value="SOLUTE CARRIER FAMILY 35 MEMBER B1"/>
    <property type="match status" value="1"/>
</dbReference>
<gene>
    <name evidence="12" type="ORF">PsYK624_134160</name>
</gene>
<evidence type="ECO:0000256" key="4">
    <source>
        <dbReference type="ARBA" id="ARBA00022597"/>
    </source>
</evidence>
<comment type="caution">
    <text evidence="12">The sequence shown here is derived from an EMBL/GenBank/DDBJ whole genome shotgun (WGS) entry which is preliminary data.</text>
</comment>
<organism evidence="12 13">
    <name type="scientific">Phanerochaete sordida</name>
    <dbReference type="NCBI Taxonomy" id="48140"/>
    <lineage>
        <taxon>Eukaryota</taxon>
        <taxon>Fungi</taxon>
        <taxon>Dikarya</taxon>
        <taxon>Basidiomycota</taxon>
        <taxon>Agaricomycotina</taxon>
        <taxon>Agaricomycetes</taxon>
        <taxon>Polyporales</taxon>
        <taxon>Phanerochaetaceae</taxon>
        <taxon>Phanerochaete</taxon>
    </lineage>
</organism>
<dbReference type="InterPro" id="IPR037185">
    <property type="entry name" value="EmrE-like"/>
</dbReference>